<name>A0A848QL05_9SPHN</name>
<reference evidence="5 6" key="1">
    <citation type="submission" date="2020-04" db="EMBL/GenBank/DDBJ databases">
        <authorList>
            <person name="Liu A."/>
        </authorList>
    </citation>
    <scope>NUCLEOTIDE SEQUENCE [LARGE SCALE GENOMIC DNA]</scope>
    <source>
        <strain evidence="5 6">RZ02</strain>
    </source>
</reference>
<dbReference type="AlphaFoldDB" id="A0A848QL05"/>
<comment type="caution">
    <text evidence="5">The sequence shown here is derived from an EMBL/GenBank/DDBJ whole genome shotgun (WGS) entry which is preliminary data.</text>
</comment>
<dbReference type="InterPro" id="IPR012340">
    <property type="entry name" value="NA-bd_OB-fold"/>
</dbReference>
<dbReference type="PANTHER" id="PTHR33991">
    <property type="entry name" value="DNA REPAIR PROTEIN RECO"/>
    <property type="match status" value="1"/>
</dbReference>
<evidence type="ECO:0000313" key="5">
    <source>
        <dbReference type="EMBL" id="NMW31804.1"/>
    </source>
</evidence>
<dbReference type="PANTHER" id="PTHR33991:SF1">
    <property type="entry name" value="DNA REPAIR PROTEIN RECO"/>
    <property type="match status" value="1"/>
</dbReference>
<dbReference type="GO" id="GO:0006302">
    <property type="term" value="P:double-strand break repair"/>
    <property type="evidence" value="ECO:0007669"/>
    <property type="project" value="TreeGrafter"/>
</dbReference>
<dbReference type="GO" id="GO:0006310">
    <property type="term" value="P:DNA recombination"/>
    <property type="evidence" value="ECO:0007669"/>
    <property type="project" value="UniProtKB-KW"/>
</dbReference>
<dbReference type="RefSeq" id="WP_170011644.1">
    <property type="nucleotide sequence ID" value="NZ_JABCRE010000002.1"/>
</dbReference>
<sequence>MNARAQGIFLSARPHGETAVIARILTEEYGMLAGYVAGGRGRHLRPVVIPGNLVDAELRAKSDSQLPFARLELLESRGPWLSEPLPAAAINWLTSLTASVLPERQSYPELYTVLKAVLDAICGAPSARGWLGALVTYEILLLRDLGYGGGTAPQVSGFDDAMATFDRLFTPIEKHLLAGTYGDVMSARTLLRTRLAKISGTENS</sequence>
<dbReference type="InterPro" id="IPR022572">
    <property type="entry name" value="DNA_rep/recomb_RecO_N"/>
</dbReference>
<dbReference type="Pfam" id="PF11967">
    <property type="entry name" value="RecO_N"/>
    <property type="match status" value="1"/>
</dbReference>
<dbReference type="Pfam" id="PF02565">
    <property type="entry name" value="RecO_C"/>
    <property type="match status" value="1"/>
</dbReference>
<accession>A0A848QL05</accession>
<evidence type="ECO:0000256" key="2">
    <source>
        <dbReference type="ARBA" id="ARBA00023172"/>
    </source>
</evidence>
<dbReference type="Gene3D" id="2.40.50.140">
    <property type="entry name" value="Nucleic acid-binding proteins"/>
    <property type="match status" value="1"/>
</dbReference>
<dbReference type="InterPro" id="IPR003717">
    <property type="entry name" value="RecO"/>
</dbReference>
<keyword evidence="3" id="KW-0234">DNA repair</keyword>
<dbReference type="SUPFAM" id="SSF50249">
    <property type="entry name" value="Nucleic acid-binding proteins"/>
    <property type="match status" value="1"/>
</dbReference>
<dbReference type="Proteomes" id="UP000561181">
    <property type="component" value="Unassembled WGS sequence"/>
</dbReference>
<protein>
    <submittedName>
        <fullName evidence="5">DNA repair protein RecO</fullName>
    </submittedName>
</protein>
<dbReference type="EMBL" id="JABCRE010000002">
    <property type="protein sequence ID" value="NMW31804.1"/>
    <property type="molecule type" value="Genomic_DNA"/>
</dbReference>
<evidence type="ECO:0000256" key="3">
    <source>
        <dbReference type="ARBA" id="ARBA00023204"/>
    </source>
</evidence>
<dbReference type="NCBIfam" id="TIGR00613">
    <property type="entry name" value="reco"/>
    <property type="match status" value="1"/>
</dbReference>
<keyword evidence="2" id="KW-0233">DNA recombination</keyword>
<feature type="domain" description="DNA replication/recombination mediator RecO N-terminal" evidence="4">
    <location>
        <begin position="1"/>
        <end position="68"/>
    </location>
</feature>
<organism evidence="5 6">
    <name type="scientific">Pontixanthobacter rizhaonensis</name>
    <dbReference type="NCBI Taxonomy" id="2730337"/>
    <lineage>
        <taxon>Bacteria</taxon>
        <taxon>Pseudomonadati</taxon>
        <taxon>Pseudomonadota</taxon>
        <taxon>Alphaproteobacteria</taxon>
        <taxon>Sphingomonadales</taxon>
        <taxon>Erythrobacteraceae</taxon>
        <taxon>Pontixanthobacter</taxon>
    </lineage>
</organism>
<gene>
    <name evidence="5" type="primary">recO</name>
    <name evidence="5" type="ORF">HKD42_07005</name>
</gene>
<proteinExistence type="predicted"/>
<evidence type="ECO:0000259" key="4">
    <source>
        <dbReference type="Pfam" id="PF11967"/>
    </source>
</evidence>
<dbReference type="GO" id="GO:0043590">
    <property type="term" value="C:bacterial nucleoid"/>
    <property type="evidence" value="ECO:0007669"/>
    <property type="project" value="TreeGrafter"/>
</dbReference>
<keyword evidence="6" id="KW-1185">Reference proteome</keyword>
<evidence type="ECO:0000313" key="6">
    <source>
        <dbReference type="Proteomes" id="UP000561181"/>
    </source>
</evidence>
<keyword evidence="1" id="KW-0227">DNA damage</keyword>
<evidence type="ECO:0000256" key="1">
    <source>
        <dbReference type="ARBA" id="ARBA00022763"/>
    </source>
</evidence>